<dbReference type="CDD" id="cd03241">
    <property type="entry name" value="ABC_RecN"/>
    <property type="match status" value="1"/>
</dbReference>
<dbReference type="GO" id="GO:0016887">
    <property type="term" value="F:ATP hydrolysis activity"/>
    <property type="evidence" value="ECO:0007669"/>
    <property type="project" value="InterPro"/>
</dbReference>
<dbReference type="InterPro" id="IPR027417">
    <property type="entry name" value="P-loop_NTPase"/>
</dbReference>
<evidence type="ECO:0000256" key="6">
    <source>
        <dbReference type="ARBA" id="ARBA00023204"/>
    </source>
</evidence>
<evidence type="ECO:0000256" key="4">
    <source>
        <dbReference type="ARBA" id="ARBA00022763"/>
    </source>
</evidence>
<reference evidence="9 10" key="1">
    <citation type="journal article" date="2014" name="Appl. Environ. Microbiol.">
        <title>Genomic encyclopedia of type strains of the genus Bifidobacterium.</title>
        <authorList>
            <person name="Milani C."/>
            <person name="Lugli G.A."/>
            <person name="Duranti S."/>
            <person name="Turroni F."/>
            <person name="Bottacini F."/>
            <person name="Mangifesta M."/>
            <person name="Sanchez B."/>
            <person name="Viappiani A."/>
            <person name="Mancabelli L."/>
            <person name="Taminiau B."/>
            <person name="Delcenserie V."/>
            <person name="Barrangou R."/>
            <person name="Margolles A."/>
            <person name="van Sinderen D."/>
            <person name="Ventura M."/>
        </authorList>
    </citation>
    <scope>NUCLEOTIDE SEQUENCE [LARGE SCALE GENOMIC DNA]</scope>
    <source>
        <strain evidence="9 10">DSM 19703</strain>
    </source>
</reference>
<dbReference type="PANTHER" id="PTHR11059">
    <property type="entry name" value="DNA REPAIR PROTEIN RECN"/>
    <property type="match status" value="1"/>
</dbReference>
<dbReference type="SUPFAM" id="SSF52540">
    <property type="entry name" value="P-loop containing nucleoside triphosphate hydrolases"/>
    <property type="match status" value="1"/>
</dbReference>
<evidence type="ECO:0000313" key="10">
    <source>
        <dbReference type="Proteomes" id="UP000028730"/>
    </source>
</evidence>
<dbReference type="eggNOG" id="COG0497">
    <property type="taxonomic scope" value="Bacteria"/>
</dbReference>
<evidence type="ECO:0000313" key="9">
    <source>
        <dbReference type="EMBL" id="KFF30819.1"/>
    </source>
</evidence>
<accession>A0A080N5N1</accession>
<evidence type="ECO:0000256" key="5">
    <source>
        <dbReference type="ARBA" id="ARBA00022840"/>
    </source>
</evidence>
<organism evidence="9 10">
    <name type="scientific">Bifidobacterium bombi DSM 19703</name>
    <dbReference type="NCBI Taxonomy" id="1341695"/>
    <lineage>
        <taxon>Bacteria</taxon>
        <taxon>Bacillati</taxon>
        <taxon>Actinomycetota</taxon>
        <taxon>Actinomycetes</taxon>
        <taxon>Bifidobacteriales</taxon>
        <taxon>Bifidobacteriaceae</taxon>
        <taxon>Bifidobacterium</taxon>
    </lineage>
</organism>
<keyword evidence="4" id="KW-0227">DNA damage</keyword>
<comment type="caution">
    <text evidence="9">The sequence shown here is derived from an EMBL/GenBank/DDBJ whole genome shotgun (WGS) entry which is preliminary data.</text>
</comment>
<dbReference type="AlphaFoldDB" id="A0A080N5N1"/>
<name>A0A080N5N1_9BIFI</name>
<dbReference type="EMBL" id="ATLK01000001">
    <property type="protein sequence ID" value="KFF30819.1"/>
    <property type="molecule type" value="Genomic_DNA"/>
</dbReference>
<protein>
    <recommendedName>
        <fullName evidence="2">DNA repair protein RecN</fullName>
    </recommendedName>
    <alternativeName>
        <fullName evidence="7">Recombination protein N</fullName>
    </alternativeName>
</protein>
<evidence type="ECO:0000256" key="7">
    <source>
        <dbReference type="ARBA" id="ARBA00033408"/>
    </source>
</evidence>
<proteinExistence type="inferred from homology"/>
<keyword evidence="5" id="KW-0067">ATP-binding</keyword>
<keyword evidence="3" id="KW-0547">Nucleotide-binding</keyword>
<evidence type="ECO:0000259" key="8">
    <source>
        <dbReference type="Pfam" id="PF13476"/>
    </source>
</evidence>
<comment type="similarity">
    <text evidence="1">Belongs to the RecN family.</text>
</comment>
<dbReference type="GO" id="GO:0006310">
    <property type="term" value="P:DNA recombination"/>
    <property type="evidence" value="ECO:0007669"/>
    <property type="project" value="InterPro"/>
</dbReference>
<keyword evidence="6" id="KW-0234">DNA repair</keyword>
<feature type="domain" description="Rad50/SbcC-type AAA" evidence="8">
    <location>
        <begin position="5"/>
        <end position="48"/>
    </location>
</feature>
<keyword evidence="10" id="KW-1185">Reference proteome</keyword>
<dbReference type="RefSeq" id="WP_044086315.1">
    <property type="nucleotide sequence ID" value="NZ_ATLK01000001.1"/>
</dbReference>
<dbReference type="InterPro" id="IPR004604">
    <property type="entry name" value="DNA_recomb/repair_RecN"/>
</dbReference>
<dbReference type="GO" id="GO:0005524">
    <property type="term" value="F:ATP binding"/>
    <property type="evidence" value="ECO:0007669"/>
    <property type="project" value="UniProtKB-KW"/>
</dbReference>
<dbReference type="Proteomes" id="UP000028730">
    <property type="component" value="Unassembled WGS sequence"/>
</dbReference>
<dbReference type="PANTHER" id="PTHR11059:SF0">
    <property type="entry name" value="DNA REPAIR PROTEIN RECN"/>
    <property type="match status" value="1"/>
</dbReference>
<dbReference type="Pfam" id="PF13476">
    <property type="entry name" value="AAA_23"/>
    <property type="match status" value="1"/>
</dbReference>
<evidence type="ECO:0000256" key="2">
    <source>
        <dbReference type="ARBA" id="ARBA00021315"/>
    </source>
</evidence>
<dbReference type="GO" id="GO:0043590">
    <property type="term" value="C:bacterial nucleoid"/>
    <property type="evidence" value="ECO:0007669"/>
    <property type="project" value="TreeGrafter"/>
</dbReference>
<evidence type="ECO:0000256" key="1">
    <source>
        <dbReference type="ARBA" id="ARBA00009441"/>
    </source>
</evidence>
<dbReference type="InterPro" id="IPR038729">
    <property type="entry name" value="Rad50/SbcC_AAA"/>
</dbReference>
<dbReference type="GO" id="GO:0006302">
    <property type="term" value="P:double-strand break repair"/>
    <property type="evidence" value="ECO:0007669"/>
    <property type="project" value="InterPro"/>
</dbReference>
<dbReference type="STRING" id="1341695.BBOMB_0131"/>
<evidence type="ECO:0000256" key="3">
    <source>
        <dbReference type="ARBA" id="ARBA00022741"/>
    </source>
</evidence>
<dbReference type="Gene3D" id="3.40.50.300">
    <property type="entry name" value="P-loop containing nucleotide triphosphate hydrolases"/>
    <property type="match status" value="2"/>
</dbReference>
<sequence length="661" mass="69874">MLEELEVRNLGPIRAANLALGPGMTAITGETGAGKSMLLSAIQLISGSAASSARVTPGADDAWAQGVFEVMLSGRAARISGEAGLPPQGSGREQASVHGPRRVALRSGANLDVADDAGVGEDTTGELFLSRQVPASGRSRAILDGHTVPQALLGEVSGELVTIHGQADQMRMASPARQREFLDAVADCERESEAYTKAWDALQAADAQLKKIMTQESGVRARADYLRDSIAQIDKVDPKAGEDVELKERRSRIENAEEIATGVGSALMALDSSQVALDSDGDADGASAVDLINRAVDSLRSIRVEGGFDDAADRLESINTDLADVVYTLSGRMNEVEDAGSLDSINLRIHELDELMRRWGPELSDVITWREKAGYEVEDLDASPQKVEELKAKRAELFDAAVEAAEQLSVKRAAAASDLAVSVTRELGQLAMGGARFEIRVVRRQHGGSDAHSLAVDPASTEPGLRREEGATGFRLDPLDAHGMDDIEFLFTPFPGSPQLPMGKSASGGELSRLMLALELSAASRRQVVNTDMTFIFDEVDAGVGGKAAVELGKRLAQLARTSQVIVVTHLPQVASWADAQFVVSKGGVRERGVSDSGGTNAATETVVPAAEGSVGRSGVETTVTKVEGEARVREIARMLSGAESKTSLDHARELLAASNL</sequence>
<dbReference type="GO" id="GO:0009432">
    <property type="term" value="P:SOS response"/>
    <property type="evidence" value="ECO:0007669"/>
    <property type="project" value="TreeGrafter"/>
</dbReference>
<gene>
    <name evidence="9" type="ORF">BBOMB_0131</name>
</gene>
<dbReference type="OrthoDB" id="9806954at2"/>